<keyword evidence="2" id="KW-0233">DNA recombination</keyword>
<dbReference type="AlphaFoldDB" id="A0A3B0ZNX2"/>
<name>A0A3B0ZNX2_9ZZZZ</name>
<reference evidence="5" key="1">
    <citation type="submission" date="2018-06" db="EMBL/GenBank/DDBJ databases">
        <authorList>
            <person name="Zhirakovskaya E."/>
        </authorList>
    </citation>
    <scope>NUCLEOTIDE SEQUENCE</scope>
</reference>
<gene>
    <name evidence="5" type="ORF">MNBD_GAMMA21-604</name>
</gene>
<sequence length="427" mass="48729">MLTDATLYLIGAAAGGLLIGSLITVIIYQRKNALLRQLNIELGTKLELELRNHQEKLHTLEQAREQLSHTFSALSNQALKHNNETFLKLAEENLKTHQTKAQGELEHREKAIENMVKPIREALEKTEKQIHNIEKERKESYGALNAHLETMARSQQSLQDQTQQLVNALRRPEVRGQWGELTLKRLAELAGMVEYCDFYEQENVNTDEGRLRPDMIVRMPDQREIVVDVKTPLDAYLSAVEASDDDSRKQHLQRHAKNVRQRVAELSQKSYWAQFKDSPNFVVLFIPGDQFLSSALDYDKSLLEDALSQQVILATPTSFVALLRAVAYGWRQEQLAKNAEVIRKIGEDLYHRLNSFSDHLQKMGRSLESSMKSYNRAVGSFDSRVLPGARKFIELGISSTKEIDEPQQIETAVKQSETIPALETEKE</sequence>
<evidence type="ECO:0000313" key="5">
    <source>
        <dbReference type="EMBL" id="VAW90870.1"/>
    </source>
</evidence>
<evidence type="ECO:0000256" key="3">
    <source>
        <dbReference type="SAM" id="Coils"/>
    </source>
</evidence>
<keyword evidence="4" id="KW-0472">Membrane</keyword>
<keyword evidence="4" id="KW-0812">Transmembrane</keyword>
<dbReference type="PANTHER" id="PTHR30563:SF0">
    <property type="entry name" value="DNA RECOMBINATION PROTEIN RMUC"/>
    <property type="match status" value="1"/>
</dbReference>
<accession>A0A3B0ZNX2</accession>
<dbReference type="GO" id="GO:0006310">
    <property type="term" value="P:DNA recombination"/>
    <property type="evidence" value="ECO:0007669"/>
    <property type="project" value="UniProtKB-KW"/>
</dbReference>
<evidence type="ECO:0000256" key="4">
    <source>
        <dbReference type="SAM" id="Phobius"/>
    </source>
</evidence>
<feature type="transmembrane region" description="Helical" evidence="4">
    <location>
        <begin position="6"/>
        <end position="28"/>
    </location>
</feature>
<feature type="coiled-coil region" evidence="3">
    <location>
        <begin position="116"/>
        <end position="171"/>
    </location>
</feature>
<dbReference type="EMBL" id="UOFR01000007">
    <property type="protein sequence ID" value="VAW90870.1"/>
    <property type="molecule type" value="Genomic_DNA"/>
</dbReference>
<dbReference type="Pfam" id="PF02646">
    <property type="entry name" value="RmuC"/>
    <property type="match status" value="1"/>
</dbReference>
<protein>
    <submittedName>
        <fullName evidence="5">DNA recombination protein RmuC</fullName>
    </submittedName>
</protein>
<organism evidence="5">
    <name type="scientific">hydrothermal vent metagenome</name>
    <dbReference type="NCBI Taxonomy" id="652676"/>
    <lineage>
        <taxon>unclassified sequences</taxon>
        <taxon>metagenomes</taxon>
        <taxon>ecological metagenomes</taxon>
    </lineage>
</organism>
<proteinExistence type="predicted"/>
<feature type="coiled-coil region" evidence="3">
    <location>
        <begin position="43"/>
        <end position="77"/>
    </location>
</feature>
<dbReference type="InterPro" id="IPR003798">
    <property type="entry name" value="DNA_recombination_RmuC"/>
</dbReference>
<evidence type="ECO:0000256" key="1">
    <source>
        <dbReference type="ARBA" id="ARBA00023054"/>
    </source>
</evidence>
<keyword evidence="4" id="KW-1133">Transmembrane helix</keyword>
<keyword evidence="1 3" id="KW-0175">Coiled coil</keyword>
<dbReference type="PANTHER" id="PTHR30563">
    <property type="entry name" value="DNA RECOMBINATION PROTEIN RMUC"/>
    <property type="match status" value="1"/>
</dbReference>
<evidence type="ECO:0000256" key="2">
    <source>
        <dbReference type="ARBA" id="ARBA00023172"/>
    </source>
</evidence>